<feature type="coiled-coil region" evidence="1">
    <location>
        <begin position="117"/>
        <end position="144"/>
    </location>
</feature>
<evidence type="ECO:0000313" key="4">
    <source>
        <dbReference type="Proteomes" id="UP000092445"/>
    </source>
</evidence>
<proteinExistence type="predicted"/>
<organism evidence="3 4">
    <name type="scientific">Glossina pallidipes</name>
    <name type="common">Tsetse fly</name>
    <dbReference type="NCBI Taxonomy" id="7398"/>
    <lineage>
        <taxon>Eukaryota</taxon>
        <taxon>Metazoa</taxon>
        <taxon>Ecdysozoa</taxon>
        <taxon>Arthropoda</taxon>
        <taxon>Hexapoda</taxon>
        <taxon>Insecta</taxon>
        <taxon>Pterygota</taxon>
        <taxon>Neoptera</taxon>
        <taxon>Endopterygota</taxon>
        <taxon>Diptera</taxon>
        <taxon>Brachycera</taxon>
        <taxon>Muscomorpha</taxon>
        <taxon>Hippoboscoidea</taxon>
        <taxon>Glossinidae</taxon>
        <taxon>Glossina</taxon>
    </lineage>
</organism>
<evidence type="ECO:0000256" key="1">
    <source>
        <dbReference type="SAM" id="Coils"/>
    </source>
</evidence>
<keyword evidence="4" id="KW-1185">Reference proteome</keyword>
<name>A0A1A9ZIB7_GLOPL</name>
<dbReference type="Proteomes" id="UP000092445">
    <property type="component" value="Unassembled WGS sequence"/>
</dbReference>
<feature type="compositionally biased region" description="Basic and acidic residues" evidence="2">
    <location>
        <begin position="176"/>
        <end position="185"/>
    </location>
</feature>
<reference evidence="3" key="2">
    <citation type="submission" date="2020-05" db="UniProtKB">
        <authorList>
            <consortium name="EnsemblMetazoa"/>
        </authorList>
    </citation>
    <scope>IDENTIFICATION</scope>
    <source>
        <strain evidence="3">IAEA</strain>
    </source>
</reference>
<evidence type="ECO:0000256" key="2">
    <source>
        <dbReference type="SAM" id="MobiDB-lite"/>
    </source>
</evidence>
<protein>
    <submittedName>
        <fullName evidence="3">Uncharacterized protein</fullName>
    </submittedName>
</protein>
<dbReference type="VEuPathDB" id="VectorBase:GPAI015514"/>
<feature type="region of interest" description="Disordered" evidence="2">
    <location>
        <begin position="158"/>
        <end position="185"/>
    </location>
</feature>
<sequence>MSDCGDTFHSVIRVKGGGAMVVVKKCQNHEILNDRTLSSGYIELMLCDVCDEYDKNLDKSFAKPPIKWTNTVLSRKLSWLCFDICVQTLSSTMARDTQSSDAAHISPGSQGAVAGILHAYDDNISKLEDYLEKIKANRKGLKDTTGYYEFCEQAQGIDVSDDDDDDDNDDNDDDHDGNKMQSKEKSIDFFEFTKFPTNEK</sequence>
<keyword evidence="1" id="KW-0175">Coiled coil</keyword>
<reference evidence="4" key="1">
    <citation type="submission" date="2014-03" db="EMBL/GenBank/DDBJ databases">
        <authorList>
            <person name="Aksoy S."/>
            <person name="Warren W."/>
            <person name="Wilson R.K."/>
        </authorList>
    </citation>
    <scope>NUCLEOTIDE SEQUENCE [LARGE SCALE GENOMIC DNA]</scope>
    <source>
        <strain evidence="4">IAEA</strain>
    </source>
</reference>
<evidence type="ECO:0000313" key="3">
    <source>
        <dbReference type="EnsemblMetazoa" id="GPAI015514-PA"/>
    </source>
</evidence>
<feature type="compositionally biased region" description="Acidic residues" evidence="2">
    <location>
        <begin position="159"/>
        <end position="175"/>
    </location>
</feature>
<dbReference type="AlphaFoldDB" id="A0A1A9ZIB7"/>
<dbReference type="EnsemblMetazoa" id="GPAI015514-RA">
    <property type="protein sequence ID" value="GPAI015514-PA"/>
    <property type="gene ID" value="GPAI015514"/>
</dbReference>
<accession>A0A1A9ZIB7</accession>